<protein>
    <submittedName>
        <fullName evidence="2">MOSC domain-containing protein</fullName>
    </submittedName>
</protein>
<dbReference type="InterPro" id="IPR011037">
    <property type="entry name" value="Pyrv_Knase-like_insert_dom_sf"/>
</dbReference>
<dbReference type="Proteomes" id="UP000318590">
    <property type="component" value="Unassembled WGS sequence"/>
</dbReference>
<dbReference type="InterPro" id="IPR005302">
    <property type="entry name" value="MoCF_Sase_C"/>
</dbReference>
<dbReference type="GO" id="GO:0030151">
    <property type="term" value="F:molybdenum ion binding"/>
    <property type="evidence" value="ECO:0007669"/>
    <property type="project" value="InterPro"/>
</dbReference>
<feature type="domain" description="MOSC" evidence="1">
    <location>
        <begin position="29"/>
        <end position="184"/>
    </location>
</feature>
<dbReference type="RefSeq" id="WP_142833779.1">
    <property type="nucleotide sequence ID" value="NZ_VFSV01000006.1"/>
</dbReference>
<dbReference type="GO" id="GO:0003824">
    <property type="term" value="F:catalytic activity"/>
    <property type="evidence" value="ECO:0007669"/>
    <property type="project" value="InterPro"/>
</dbReference>
<dbReference type="OrthoDB" id="9808413at2"/>
<dbReference type="AlphaFoldDB" id="A0A547Q7X4"/>
<proteinExistence type="predicted"/>
<accession>A0A547Q7X4</accession>
<evidence type="ECO:0000259" key="1">
    <source>
        <dbReference type="PROSITE" id="PS51340"/>
    </source>
</evidence>
<name>A0A547Q7X4_9RHOB</name>
<dbReference type="GO" id="GO:0030170">
    <property type="term" value="F:pyridoxal phosphate binding"/>
    <property type="evidence" value="ECO:0007669"/>
    <property type="project" value="InterPro"/>
</dbReference>
<comment type="caution">
    <text evidence="2">The sequence shown here is derived from an EMBL/GenBank/DDBJ whole genome shotgun (WGS) entry which is preliminary data.</text>
</comment>
<reference evidence="2 3" key="1">
    <citation type="submission" date="2019-06" db="EMBL/GenBank/DDBJ databases">
        <title>Paenimaribius caenipelagi gen. nov., sp. nov., isolated from a tidal flat.</title>
        <authorList>
            <person name="Yoon J.-H."/>
        </authorList>
    </citation>
    <scope>NUCLEOTIDE SEQUENCE [LARGE SCALE GENOMIC DNA]</scope>
    <source>
        <strain evidence="2 3">JBTF-M29</strain>
    </source>
</reference>
<dbReference type="PANTHER" id="PTHR36930">
    <property type="entry name" value="METAL-SULFUR CLUSTER BIOSYNTHESIS PROTEINS YUAD-RELATED"/>
    <property type="match status" value="1"/>
</dbReference>
<dbReference type="InterPro" id="IPR052716">
    <property type="entry name" value="MOSC_domain"/>
</dbReference>
<dbReference type="EMBL" id="VFSV01000006">
    <property type="protein sequence ID" value="TRD22478.1"/>
    <property type="molecule type" value="Genomic_DNA"/>
</dbReference>
<dbReference type="PANTHER" id="PTHR36930:SF1">
    <property type="entry name" value="MOSC DOMAIN-CONTAINING PROTEIN"/>
    <property type="match status" value="1"/>
</dbReference>
<dbReference type="Pfam" id="PF03473">
    <property type="entry name" value="MOSC"/>
    <property type="match status" value="1"/>
</dbReference>
<sequence>MPALMPTEHSGRIAWLGRVPHRDRLEIDGEPVGEMPLSFDGLEGEVHAGRTRPSCARVLAQHPRGTEIANTRQIAIVSVEELDTIARGLDVERLDPAWLGASIAIEGLPDFSYIPPSSRLQAPDGTTLVVDMQNEPCTLVAKTLVEQIGDAGKRFKSAAAGLRGVTAWVERPGTLRIGDPLRLHIPNQRAWKGE</sequence>
<gene>
    <name evidence="2" type="ORF">FEV53_05325</name>
</gene>
<dbReference type="PROSITE" id="PS51340">
    <property type="entry name" value="MOSC"/>
    <property type="match status" value="1"/>
</dbReference>
<evidence type="ECO:0000313" key="2">
    <source>
        <dbReference type="EMBL" id="TRD22478.1"/>
    </source>
</evidence>
<organism evidence="2 3">
    <name type="scientific">Palleronia caenipelagi</name>
    <dbReference type="NCBI Taxonomy" id="2489174"/>
    <lineage>
        <taxon>Bacteria</taxon>
        <taxon>Pseudomonadati</taxon>
        <taxon>Pseudomonadota</taxon>
        <taxon>Alphaproteobacteria</taxon>
        <taxon>Rhodobacterales</taxon>
        <taxon>Roseobacteraceae</taxon>
        <taxon>Palleronia</taxon>
    </lineage>
</organism>
<dbReference type="SUPFAM" id="SSF50800">
    <property type="entry name" value="PK beta-barrel domain-like"/>
    <property type="match status" value="1"/>
</dbReference>
<keyword evidence="3" id="KW-1185">Reference proteome</keyword>
<dbReference type="Gene3D" id="2.40.33.20">
    <property type="entry name" value="PK beta-barrel domain-like"/>
    <property type="match status" value="1"/>
</dbReference>
<evidence type="ECO:0000313" key="3">
    <source>
        <dbReference type="Proteomes" id="UP000318590"/>
    </source>
</evidence>